<dbReference type="AlphaFoldDB" id="A0A927FTJ6"/>
<keyword evidence="3" id="KW-1185">Reference proteome</keyword>
<dbReference type="GO" id="GO:0006209">
    <property type="term" value="P:cytosine catabolic process"/>
    <property type="evidence" value="ECO:0007669"/>
    <property type="project" value="TreeGrafter"/>
</dbReference>
<evidence type="ECO:0000313" key="3">
    <source>
        <dbReference type="Proteomes" id="UP000654108"/>
    </source>
</evidence>
<dbReference type="NCBIfam" id="NF005759">
    <property type="entry name" value="PRK07583.1"/>
    <property type="match status" value="1"/>
</dbReference>
<dbReference type="InterPro" id="IPR052349">
    <property type="entry name" value="Metallo-hydrolase_Enzymes"/>
</dbReference>
<dbReference type="Gene3D" id="2.30.40.10">
    <property type="entry name" value="Urease, subunit C, domain 1"/>
    <property type="match status" value="1"/>
</dbReference>
<protein>
    <submittedName>
        <fullName evidence="2">Cytosine deaminase</fullName>
        <ecNumber evidence="2">3.5.4.1</ecNumber>
    </submittedName>
</protein>
<dbReference type="EMBL" id="JACYFU010000001">
    <property type="protein sequence ID" value="MBD8065127.1"/>
    <property type="molecule type" value="Genomic_DNA"/>
</dbReference>
<name>A0A927FTJ6_9HYPH</name>
<proteinExistence type="predicted"/>
<organism evidence="2 3">
    <name type="scientific">Devosia oryzisoli</name>
    <dbReference type="NCBI Taxonomy" id="2774138"/>
    <lineage>
        <taxon>Bacteria</taxon>
        <taxon>Pseudomonadati</taxon>
        <taxon>Pseudomonadota</taxon>
        <taxon>Alphaproteobacteria</taxon>
        <taxon>Hyphomicrobiales</taxon>
        <taxon>Devosiaceae</taxon>
        <taxon>Devosia</taxon>
    </lineage>
</organism>
<dbReference type="PANTHER" id="PTHR32027">
    <property type="entry name" value="CYTOSINE DEAMINASE"/>
    <property type="match status" value="1"/>
</dbReference>
<dbReference type="Proteomes" id="UP000654108">
    <property type="component" value="Unassembled WGS sequence"/>
</dbReference>
<keyword evidence="2" id="KW-0378">Hydrolase</keyword>
<dbReference type="EC" id="3.5.4.1" evidence="2"/>
<dbReference type="GO" id="GO:0004131">
    <property type="term" value="F:cytosine deaminase activity"/>
    <property type="evidence" value="ECO:0007669"/>
    <property type="project" value="UniProtKB-EC"/>
</dbReference>
<dbReference type="GO" id="GO:0035888">
    <property type="term" value="F:isoguanine deaminase activity"/>
    <property type="evidence" value="ECO:0007669"/>
    <property type="project" value="TreeGrafter"/>
</dbReference>
<dbReference type="SUPFAM" id="SSF51338">
    <property type="entry name" value="Composite domain of metallo-dependent hydrolases"/>
    <property type="match status" value="1"/>
</dbReference>
<evidence type="ECO:0000313" key="2">
    <source>
        <dbReference type="EMBL" id="MBD8065127.1"/>
    </source>
</evidence>
<dbReference type="RefSeq" id="WP_191773666.1">
    <property type="nucleotide sequence ID" value="NZ_JACYFU010000001.1"/>
</dbReference>
<comment type="caution">
    <text evidence="2">The sequence shown here is derived from an EMBL/GenBank/DDBJ whole genome shotgun (WGS) entry which is preliminary data.</text>
</comment>
<gene>
    <name evidence="2" type="ORF">IC608_06545</name>
</gene>
<dbReference type="CDD" id="cd01293">
    <property type="entry name" value="Bact_CD"/>
    <property type="match status" value="1"/>
</dbReference>
<accession>A0A927FTJ6</accession>
<dbReference type="InterPro" id="IPR032466">
    <property type="entry name" value="Metal_Hydrolase"/>
</dbReference>
<evidence type="ECO:0000259" key="1">
    <source>
        <dbReference type="Pfam" id="PF07969"/>
    </source>
</evidence>
<dbReference type="Gene3D" id="3.20.20.140">
    <property type="entry name" value="Metal-dependent hydrolases"/>
    <property type="match status" value="1"/>
</dbReference>
<dbReference type="PANTHER" id="PTHR32027:SF0">
    <property type="entry name" value="CYTOSINE DEAMINASE"/>
    <property type="match status" value="1"/>
</dbReference>
<dbReference type="Pfam" id="PF07969">
    <property type="entry name" value="Amidohydro_3"/>
    <property type="match status" value="2"/>
</dbReference>
<feature type="domain" description="Amidohydrolase 3" evidence="1">
    <location>
        <begin position="184"/>
        <end position="414"/>
    </location>
</feature>
<dbReference type="InterPro" id="IPR011059">
    <property type="entry name" value="Metal-dep_hydrolase_composite"/>
</dbReference>
<feature type="domain" description="Amidohydrolase 3" evidence="1">
    <location>
        <begin position="57"/>
        <end position="106"/>
    </location>
</feature>
<dbReference type="InterPro" id="IPR013108">
    <property type="entry name" value="Amidohydro_3"/>
</dbReference>
<dbReference type="SUPFAM" id="SSF51556">
    <property type="entry name" value="Metallo-dependent hydrolases"/>
    <property type="match status" value="1"/>
</dbReference>
<sequence length="438" mass="46553">MPQAIRPWAGTSVVLHDCSLPRAARGHVSGEVDRVDITIANGIVAAITSTQSPGPGAVDCDGGLVLPALVDVHTHLDKAQIATRTANPDGSFAGALGAVAADRAAHWTAADLRRRMDFALRSAYAHGTAAIRTHLDSDPAQRDISWTTFEAVRQDWLGRLQVQAVALIGPDQMCDAAFVRDTARWAARFGGVLGGAMGRHDGAKAAMANMVEAAAEFDLALDLHLDETLDPAAGTLRALAEVVLERGHQGVVQAGHCCSLAAQDSAEAHGTIDVVVAAGISIVTLPMCNLYLQDRQAAQQPRTPRLRGVTLVKELKAAGARVSAASDNTRDPFFAYGDMDMLEVFRELTRICQIDHPAQDAWDWLRSISAQPAAVAGFAHTGLVEVGLPADVIVLRARSWGELQARSPYERTVVRGGAAIEASLPDYRELDDLAGVLR</sequence>
<reference evidence="2" key="1">
    <citation type="submission" date="2020-09" db="EMBL/GenBank/DDBJ databases">
        <title>Genome seq and assembly of Devosia sp.</title>
        <authorList>
            <person name="Chhetri G."/>
        </authorList>
    </citation>
    <scope>NUCLEOTIDE SEQUENCE</scope>
    <source>
        <strain evidence="2">PTR5</strain>
    </source>
</reference>